<dbReference type="EMBL" id="VUMG01000001">
    <property type="protein sequence ID" value="MSS45201.1"/>
    <property type="molecule type" value="Genomic_DNA"/>
</dbReference>
<dbReference type="InterPro" id="IPR011060">
    <property type="entry name" value="RibuloseP-bd_barrel"/>
</dbReference>
<dbReference type="EC" id="5.1.3.9" evidence="5"/>
<protein>
    <recommendedName>
        <fullName evidence="5">N-acylglucosamine-6-phosphate 2-epimerase</fullName>
        <ecNumber evidence="5">5.1.3.9</ecNumber>
    </recommendedName>
</protein>
<dbReference type="UniPathway" id="UPA00629">
    <property type="reaction ID" value="UER00682"/>
</dbReference>
<dbReference type="Proteomes" id="UP000466104">
    <property type="component" value="Unassembled WGS sequence"/>
</dbReference>
<keyword evidence="9" id="KW-1185">Reference proteome</keyword>
<comment type="pathway">
    <text evidence="3">Amino-sugar metabolism; N-acetylneuraminate degradation; D-fructose 6-phosphate from N-acetylneuraminate: step 3/5.</text>
</comment>
<dbReference type="RefSeq" id="WP_154561969.1">
    <property type="nucleotide sequence ID" value="NZ_VUMG01000001.1"/>
</dbReference>
<name>A0A7K0J5I2_9ACTN</name>
<dbReference type="InterPro" id="IPR013785">
    <property type="entry name" value="Aldolase_TIM"/>
</dbReference>
<keyword evidence="7" id="KW-0119">Carbohydrate metabolism</keyword>
<comment type="function">
    <text evidence="2">Converts N-acetylmannosamine-6-phosphate (ManNAc-6-P) to N-acetylglucosamine-6-phosphate (GlcNAc-6-P).</text>
</comment>
<organism evidence="8 9">
    <name type="scientific">Cutibacterium porci</name>
    <dbReference type="NCBI Taxonomy" id="2605781"/>
    <lineage>
        <taxon>Bacteria</taxon>
        <taxon>Bacillati</taxon>
        <taxon>Actinomycetota</taxon>
        <taxon>Actinomycetes</taxon>
        <taxon>Propionibacteriales</taxon>
        <taxon>Propionibacteriaceae</taxon>
        <taxon>Cutibacterium</taxon>
    </lineage>
</organism>
<dbReference type="GO" id="GO:0005829">
    <property type="term" value="C:cytosol"/>
    <property type="evidence" value="ECO:0007669"/>
    <property type="project" value="TreeGrafter"/>
</dbReference>
<evidence type="ECO:0000256" key="1">
    <source>
        <dbReference type="ARBA" id="ARBA00000056"/>
    </source>
</evidence>
<dbReference type="PANTHER" id="PTHR36204">
    <property type="entry name" value="N-ACETYLMANNOSAMINE-6-PHOSPHATE 2-EPIMERASE-RELATED"/>
    <property type="match status" value="1"/>
</dbReference>
<dbReference type="InterPro" id="IPR007260">
    <property type="entry name" value="NanE"/>
</dbReference>
<evidence type="ECO:0000256" key="7">
    <source>
        <dbReference type="ARBA" id="ARBA00023277"/>
    </source>
</evidence>
<reference evidence="8 9" key="1">
    <citation type="submission" date="2019-08" db="EMBL/GenBank/DDBJ databases">
        <title>In-depth cultivation of the pig gut microbiome towards novel bacterial diversity and tailored functional studies.</title>
        <authorList>
            <person name="Wylensek D."/>
            <person name="Hitch T.C.A."/>
            <person name="Clavel T."/>
        </authorList>
    </citation>
    <scope>NUCLEOTIDE SEQUENCE [LARGE SCALE GENOMIC DNA]</scope>
    <source>
        <strain evidence="8 9">WCA-380-WT-3A</strain>
    </source>
</reference>
<proteinExistence type="inferred from homology"/>
<dbReference type="Gene3D" id="3.20.20.70">
    <property type="entry name" value="Aldolase class I"/>
    <property type="match status" value="1"/>
</dbReference>
<evidence type="ECO:0000313" key="8">
    <source>
        <dbReference type="EMBL" id="MSS45201.1"/>
    </source>
</evidence>
<dbReference type="GO" id="GO:0047465">
    <property type="term" value="F:N-acylglucosamine-6-phosphate 2-epimerase activity"/>
    <property type="evidence" value="ECO:0007669"/>
    <property type="project" value="UniProtKB-EC"/>
</dbReference>
<dbReference type="NCBIfam" id="NF002231">
    <property type="entry name" value="PRK01130.1"/>
    <property type="match status" value="1"/>
</dbReference>
<dbReference type="GO" id="GO:0019262">
    <property type="term" value="P:N-acetylneuraminate catabolic process"/>
    <property type="evidence" value="ECO:0007669"/>
    <property type="project" value="UniProtKB-UniPathway"/>
</dbReference>
<evidence type="ECO:0000256" key="6">
    <source>
        <dbReference type="ARBA" id="ARBA00023235"/>
    </source>
</evidence>
<evidence type="ECO:0000256" key="3">
    <source>
        <dbReference type="ARBA" id="ARBA00005081"/>
    </source>
</evidence>
<sequence length="237" mass="25013">MTDAADVLSRLRGRLIVSCQAYEAEPMLDPRTMTQVAQSVVRGGAAAVRLKGLEDLRLARNVLDVPIIGLVKIGHEGVYITLTLADAIHVAETGCEIVALDGTRRARPDGLSLGQTISELKARFPEILVMADCGSVQDSRAAASAGADIVATTLAGTTPERPVTVGPDWQLVHEMIRDADRPVFVEGRVRSPEDAAMAIRAGAWSVVVGTAITHPTTMTGCFSQAVESVREAISGAC</sequence>
<comment type="caution">
    <text evidence="8">The sequence shown here is derived from an EMBL/GenBank/DDBJ whole genome shotgun (WGS) entry which is preliminary data.</text>
</comment>
<dbReference type="AlphaFoldDB" id="A0A7K0J5I2"/>
<accession>A0A7K0J5I2</accession>
<evidence type="ECO:0000256" key="5">
    <source>
        <dbReference type="ARBA" id="ARBA00013180"/>
    </source>
</evidence>
<keyword evidence="6" id="KW-0413">Isomerase</keyword>
<comment type="catalytic activity">
    <reaction evidence="1">
        <text>an N-acyl-D-glucosamine 6-phosphate = an N-acyl-D-mannosamine 6-phosphate</text>
        <dbReference type="Rhea" id="RHEA:23932"/>
        <dbReference type="ChEBI" id="CHEBI:57599"/>
        <dbReference type="ChEBI" id="CHEBI:57666"/>
        <dbReference type="EC" id="5.1.3.9"/>
    </reaction>
</comment>
<dbReference type="GO" id="GO:0006053">
    <property type="term" value="P:N-acetylmannosamine catabolic process"/>
    <property type="evidence" value="ECO:0007669"/>
    <property type="project" value="TreeGrafter"/>
</dbReference>
<comment type="similarity">
    <text evidence="4">Belongs to the NanE family.</text>
</comment>
<evidence type="ECO:0000313" key="9">
    <source>
        <dbReference type="Proteomes" id="UP000466104"/>
    </source>
</evidence>
<dbReference type="CDD" id="cd04729">
    <property type="entry name" value="NanE"/>
    <property type="match status" value="1"/>
</dbReference>
<dbReference type="SUPFAM" id="SSF51366">
    <property type="entry name" value="Ribulose-phoshate binding barrel"/>
    <property type="match status" value="1"/>
</dbReference>
<evidence type="ECO:0000256" key="2">
    <source>
        <dbReference type="ARBA" id="ARBA00002147"/>
    </source>
</evidence>
<dbReference type="Pfam" id="PF04131">
    <property type="entry name" value="NanE"/>
    <property type="match status" value="1"/>
</dbReference>
<dbReference type="PANTHER" id="PTHR36204:SF1">
    <property type="entry name" value="N-ACETYLMANNOSAMINE-6-PHOSPHATE 2-EPIMERASE-RELATED"/>
    <property type="match status" value="1"/>
</dbReference>
<evidence type="ECO:0000256" key="4">
    <source>
        <dbReference type="ARBA" id="ARBA00007439"/>
    </source>
</evidence>
<gene>
    <name evidence="8" type="ORF">FYJ43_03875</name>
</gene>